<feature type="compositionally biased region" description="Basic and acidic residues" evidence="1">
    <location>
        <begin position="40"/>
        <end position="53"/>
    </location>
</feature>
<feature type="compositionally biased region" description="Basic residues" evidence="1">
    <location>
        <begin position="30"/>
        <end position="39"/>
    </location>
</feature>
<dbReference type="InterPro" id="IPR012816">
    <property type="entry name" value="NADAR"/>
</dbReference>
<feature type="compositionally biased region" description="Polar residues" evidence="1">
    <location>
        <begin position="1"/>
        <end position="11"/>
    </location>
</feature>
<feature type="domain" description="NADAR" evidence="2">
    <location>
        <begin position="436"/>
        <end position="585"/>
    </location>
</feature>
<feature type="compositionally biased region" description="Polar residues" evidence="1">
    <location>
        <begin position="228"/>
        <end position="250"/>
    </location>
</feature>
<evidence type="ECO:0000256" key="1">
    <source>
        <dbReference type="SAM" id="MobiDB-lite"/>
    </source>
</evidence>
<feature type="compositionally biased region" description="Basic and acidic residues" evidence="1">
    <location>
        <begin position="16"/>
        <end position="26"/>
    </location>
</feature>
<protein>
    <recommendedName>
        <fullName evidence="2">NADAR domain-containing protein</fullName>
    </recommendedName>
</protein>
<reference evidence="3 4" key="1">
    <citation type="submission" date="2018-08" db="EMBL/GenBank/DDBJ databases">
        <title>Genome and evolution of the arbuscular mycorrhizal fungus Diversispora epigaea (formerly Glomus versiforme) and its bacterial endosymbionts.</title>
        <authorList>
            <person name="Sun X."/>
            <person name="Fei Z."/>
            <person name="Harrison M."/>
        </authorList>
    </citation>
    <scope>NUCLEOTIDE SEQUENCE [LARGE SCALE GENOMIC DNA]</scope>
    <source>
        <strain evidence="3 4">IT104</strain>
    </source>
</reference>
<dbReference type="NCBIfam" id="TIGR02464">
    <property type="entry name" value="ribofla_fusion"/>
    <property type="match status" value="1"/>
</dbReference>
<accession>A0A397HF04</accession>
<proteinExistence type="predicted"/>
<comment type="caution">
    <text evidence="3">The sequence shown here is derived from an EMBL/GenBank/DDBJ whole genome shotgun (WGS) entry which is preliminary data.</text>
</comment>
<dbReference type="Gene3D" id="1.10.357.40">
    <property type="entry name" value="YbiA-like"/>
    <property type="match status" value="1"/>
</dbReference>
<gene>
    <name evidence="3" type="ORF">Glove_346g138</name>
</gene>
<feature type="region of interest" description="Disordered" evidence="1">
    <location>
        <begin position="120"/>
        <end position="140"/>
    </location>
</feature>
<dbReference type="EMBL" id="PQFF01000316">
    <property type="protein sequence ID" value="RHZ61652.1"/>
    <property type="molecule type" value="Genomic_DNA"/>
</dbReference>
<dbReference type="InterPro" id="IPR037238">
    <property type="entry name" value="YbiA-like_sf"/>
</dbReference>
<evidence type="ECO:0000313" key="4">
    <source>
        <dbReference type="Proteomes" id="UP000266861"/>
    </source>
</evidence>
<feature type="region of interest" description="Disordered" evidence="1">
    <location>
        <begin position="228"/>
        <end position="287"/>
    </location>
</feature>
<keyword evidence="4" id="KW-1185">Reference proteome</keyword>
<dbReference type="Pfam" id="PF08719">
    <property type="entry name" value="NADAR"/>
    <property type="match status" value="1"/>
</dbReference>
<name>A0A397HF04_9GLOM</name>
<dbReference type="Proteomes" id="UP000266861">
    <property type="component" value="Unassembled WGS sequence"/>
</dbReference>
<organism evidence="3 4">
    <name type="scientific">Diversispora epigaea</name>
    <dbReference type="NCBI Taxonomy" id="1348612"/>
    <lineage>
        <taxon>Eukaryota</taxon>
        <taxon>Fungi</taxon>
        <taxon>Fungi incertae sedis</taxon>
        <taxon>Mucoromycota</taxon>
        <taxon>Glomeromycotina</taxon>
        <taxon>Glomeromycetes</taxon>
        <taxon>Diversisporales</taxon>
        <taxon>Diversisporaceae</taxon>
        <taxon>Diversispora</taxon>
    </lineage>
</organism>
<dbReference type="STRING" id="1348612.A0A397HF04"/>
<dbReference type="AlphaFoldDB" id="A0A397HF04"/>
<feature type="compositionally biased region" description="Basic and acidic residues" evidence="1">
    <location>
        <begin position="254"/>
        <end position="264"/>
    </location>
</feature>
<evidence type="ECO:0000259" key="2">
    <source>
        <dbReference type="Pfam" id="PF08719"/>
    </source>
</evidence>
<dbReference type="OrthoDB" id="206452at2759"/>
<evidence type="ECO:0000313" key="3">
    <source>
        <dbReference type="EMBL" id="RHZ61652.1"/>
    </source>
</evidence>
<feature type="region of interest" description="Disordered" evidence="1">
    <location>
        <begin position="1"/>
        <end position="64"/>
    </location>
</feature>
<dbReference type="SUPFAM" id="SSF143990">
    <property type="entry name" value="YbiA-like"/>
    <property type="match status" value="1"/>
</dbReference>
<dbReference type="CDD" id="cd15457">
    <property type="entry name" value="NADAR"/>
    <property type="match status" value="1"/>
</dbReference>
<sequence>MIQSDFGQVATSYKEAMGEKRKEVDNVKQNYKKNKKNKKKNDDDSMTKGDSETRNLPPFEDMNEEKEKIIENITSEKCLYCTVMTDIPGAYPCHCESESETMIYEILGCHEISVHENPLEPKLSPEPVEPYSEENSGLNPVHENPPEPLSVTFPEPFNPYSEGNSNLNLVYEKLLESLSPEPSSEPVKNLNHGLCSGDLLKSYYDEDKCTKETFQMNLFSNMKAVTGNRMTPTSQTNMRPNQSQDGGSVSTGKETGKKTDEKFRGRSGGTNNGSLIKDGNNETMKSTNSKRHIRSVALVVSFGYGYGINFNSELDEYHRIGIQPISYELRFGIESGIKLVTDVVLNCWANGWKISLFIVSDYIDLEPFVKSLRKQFLKRSLKIVVISPIYPDYCKSAGANVVISGFEKKKLLSLLKEETSRVSNSVFKEEDDIVNFYNRGEPYYEFTNFFMAPVDIDKKIWPTTEHYFQALKFQQNGLREKIRSQRFPGDAFKLGREFNSLKRENWEVAYVSRNFPSQKRLFKEYVMIHALKCKFEQHVHLRYLLLSTGTAKIYEHTERDSYWGDGGIHGKGLNRLGDYLQELRAYFMQRECFRMVRENRQSAATRWIIPGLELLASIESY</sequence>